<dbReference type="AlphaFoldDB" id="A0A7K0C3N9"/>
<evidence type="ECO:0000313" key="3">
    <source>
        <dbReference type="EMBL" id="MQY08087.1"/>
    </source>
</evidence>
<proteinExistence type="predicted"/>
<feature type="signal peptide" evidence="2">
    <location>
        <begin position="1"/>
        <end position="23"/>
    </location>
</feature>
<keyword evidence="1" id="KW-1133">Transmembrane helix</keyword>
<sequence>MRARAACVRWLGAVAACAGAATAAVWEPVLLRAGLAAGAVAFGIGAVRAAREFRERQLQILRRLDAHTRVLRNAARAAREEPRQPLQ</sequence>
<name>A0A7K0C3N9_9ACTN</name>
<dbReference type="RefSeq" id="WP_153538720.1">
    <property type="nucleotide sequence ID" value="NZ_WEGH01000004.1"/>
</dbReference>
<protein>
    <submittedName>
        <fullName evidence="3">Uncharacterized protein</fullName>
    </submittedName>
</protein>
<feature type="chain" id="PRO_5039168609" evidence="2">
    <location>
        <begin position="24"/>
        <end position="87"/>
    </location>
</feature>
<evidence type="ECO:0000256" key="2">
    <source>
        <dbReference type="SAM" id="SignalP"/>
    </source>
</evidence>
<reference evidence="3 4" key="1">
    <citation type="submission" date="2019-10" db="EMBL/GenBank/DDBJ databases">
        <title>Actinomadura rubteroloni sp. nov. and Actinomadura macrotermitis sp. nov., isolated from the gut of fungus growing-termite Macrotermes natalensis.</title>
        <authorList>
            <person name="Benndorf R."/>
            <person name="Martin K."/>
            <person name="Kuefner M."/>
            <person name="De Beer W."/>
            <person name="Kaster A.-K."/>
            <person name="Vollmers J."/>
            <person name="Poulsen M."/>
            <person name="Beemelmanns C."/>
        </authorList>
    </citation>
    <scope>NUCLEOTIDE SEQUENCE [LARGE SCALE GENOMIC DNA]</scope>
    <source>
        <strain evidence="3 4">RB68</strain>
    </source>
</reference>
<evidence type="ECO:0000313" key="4">
    <source>
        <dbReference type="Proteomes" id="UP000487268"/>
    </source>
</evidence>
<keyword evidence="1" id="KW-0812">Transmembrane</keyword>
<feature type="transmembrane region" description="Helical" evidence="1">
    <location>
        <begin position="30"/>
        <end position="50"/>
    </location>
</feature>
<dbReference type="Proteomes" id="UP000487268">
    <property type="component" value="Unassembled WGS sequence"/>
</dbReference>
<comment type="caution">
    <text evidence="3">The sequence shown here is derived from an EMBL/GenBank/DDBJ whole genome shotgun (WGS) entry which is preliminary data.</text>
</comment>
<gene>
    <name evidence="3" type="ORF">ACRB68_61930</name>
</gene>
<keyword evidence="4" id="KW-1185">Reference proteome</keyword>
<keyword evidence="1" id="KW-0472">Membrane</keyword>
<dbReference type="EMBL" id="WEGH01000004">
    <property type="protein sequence ID" value="MQY08087.1"/>
    <property type="molecule type" value="Genomic_DNA"/>
</dbReference>
<keyword evidence="2" id="KW-0732">Signal</keyword>
<organism evidence="3 4">
    <name type="scientific">Actinomadura macrotermitis</name>
    <dbReference type="NCBI Taxonomy" id="2585200"/>
    <lineage>
        <taxon>Bacteria</taxon>
        <taxon>Bacillati</taxon>
        <taxon>Actinomycetota</taxon>
        <taxon>Actinomycetes</taxon>
        <taxon>Streptosporangiales</taxon>
        <taxon>Thermomonosporaceae</taxon>
        <taxon>Actinomadura</taxon>
    </lineage>
</organism>
<evidence type="ECO:0000256" key="1">
    <source>
        <dbReference type="SAM" id="Phobius"/>
    </source>
</evidence>
<accession>A0A7K0C3N9</accession>